<dbReference type="Proteomes" id="UP000548304">
    <property type="component" value="Unassembled WGS sequence"/>
</dbReference>
<feature type="compositionally biased region" description="Basic and acidic residues" evidence="5">
    <location>
        <begin position="43"/>
        <end position="54"/>
    </location>
</feature>
<dbReference type="RefSeq" id="WP_246300508.1">
    <property type="nucleotide sequence ID" value="NZ_JACBYW010000004.1"/>
</dbReference>
<evidence type="ECO:0000256" key="5">
    <source>
        <dbReference type="SAM" id="MobiDB-lite"/>
    </source>
</evidence>
<proteinExistence type="predicted"/>
<feature type="domain" description="UvrD-like helicase ATP-binding" evidence="6">
    <location>
        <begin position="164"/>
        <end position="245"/>
    </location>
</feature>
<keyword evidence="3" id="KW-0347">Helicase</keyword>
<evidence type="ECO:0000313" key="8">
    <source>
        <dbReference type="Proteomes" id="UP000548304"/>
    </source>
</evidence>
<dbReference type="InterPro" id="IPR000212">
    <property type="entry name" value="DNA_helicase_UvrD/REP"/>
</dbReference>
<dbReference type="InterPro" id="IPR014016">
    <property type="entry name" value="UvrD-like_ATP-bd"/>
</dbReference>
<feature type="region of interest" description="Disordered" evidence="5">
    <location>
        <begin position="1"/>
        <end position="54"/>
    </location>
</feature>
<accession>A0A852Z0I2</accession>
<feature type="region of interest" description="Disordered" evidence="5">
    <location>
        <begin position="283"/>
        <end position="305"/>
    </location>
</feature>
<reference evidence="7 8" key="1">
    <citation type="submission" date="2020-07" db="EMBL/GenBank/DDBJ databases">
        <title>Genomic Encyclopedia of Type Strains, Phase III (KMG-III): the genomes of soil and plant-associated and newly described type strains.</title>
        <authorList>
            <person name="Whitman W."/>
        </authorList>
    </citation>
    <scope>NUCLEOTIDE SEQUENCE [LARGE SCALE GENOMIC DNA]</scope>
    <source>
        <strain evidence="7 8">CECT 8576</strain>
    </source>
</reference>
<comment type="caution">
    <text evidence="7">The sequence shown here is derived from an EMBL/GenBank/DDBJ whole genome shotgun (WGS) entry which is preliminary data.</text>
</comment>
<name>A0A852Z0I2_9ACTN</name>
<dbReference type="PANTHER" id="PTHR11070">
    <property type="entry name" value="UVRD / RECB / PCRA DNA HELICASE FAMILY MEMBER"/>
    <property type="match status" value="1"/>
</dbReference>
<sequence>MTRPRLARCLPEESRHGEQERGAQCDRRPRREDEEPCAAVREPTGEHGHTDQGRCHAGACGAQNDSTGARGGHADRQQALAVITASRASSDATCAMVNATARSCAISPSISRRAPISAQAPTESPAPTAADTSGVRRQVRAMFAHKDALAMYKAFYRDSSRRDMFKPLGRKKIEYADVFPLIYTMIRTARQESYSHIRHLLVDEMQDYTPVQYAVLRELFSCDMTILGDSNQSVNPFSSSSLPTIRSIFPEADSLELCKSYRSTIEITDFAQHISRNDKLVPIERHGPPPRITACADHRGRRSGS</sequence>
<dbReference type="GO" id="GO:0005829">
    <property type="term" value="C:cytosol"/>
    <property type="evidence" value="ECO:0007669"/>
    <property type="project" value="TreeGrafter"/>
</dbReference>
<evidence type="ECO:0000256" key="3">
    <source>
        <dbReference type="ARBA" id="ARBA00022806"/>
    </source>
</evidence>
<dbReference type="EMBL" id="JACBYW010000004">
    <property type="protein sequence ID" value="NYH79299.1"/>
    <property type="molecule type" value="Genomic_DNA"/>
</dbReference>
<protein>
    <recommendedName>
        <fullName evidence="6">UvrD-like helicase ATP-binding domain-containing protein</fullName>
    </recommendedName>
</protein>
<evidence type="ECO:0000256" key="4">
    <source>
        <dbReference type="ARBA" id="ARBA00022840"/>
    </source>
</evidence>
<evidence type="ECO:0000256" key="1">
    <source>
        <dbReference type="ARBA" id="ARBA00022741"/>
    </source>
</evidence>
<dbReference type="InterPro" id="IPR027417">
    <property type="entry name" value="P-loop_NTPase"/>
</dbReference>
<keyword evidence="8" id="KW-1185">Reference proteome</keyword>
<evidence type="ECO:0000259" key="6">
    <source>
        <dbReference type="Pfam" id="PF00580"/>
    </source>
</evidence>
<keyword evidence="4" id="KW-0067">ATP-binding</keyword>
<evidence type="ECO:0000313" key="7">
    <source>
        <dbReference type="EMBL" id="NYH79299.1"/>
    </source>
</evidence>
<feature type="compositionally biased region" description="Basic and acidic residues" evidence="5">
    <location>
        <begin position="10"/>
        <end position="33"/>
    </location>
</feature>
<keyword evidence="1" id="KW-0547">Nucleotide-binding</keyword>
<dbReference type="AlphaFoldDB" id="A0A852Z0I2"/>
<dbReference type="GO" id="GO:0043138">
    <property type="term" value="F:3'-5' DNA helicase activity"/>
    <property type="evidence" value="ECO:0007669"/>
    <property type="project" value="TreeGrafter"/>
</dbReference>
<dbReference type="GO" id="GO:0016787">
    <property type="term" value="F:hydrolase activity"/>
    <property type="evidence" value="ECO:0007669"/>
    <property type="project" value="UniProtKB-KW"/>
</dbReference>
<evidence type="ECO:0000256" key="2">
    <source>
        <dbReference type="ARBA" id="ARBA00022801"/>
    </source>
</evidence>
<dbReference type="Pfam" id="PF00580">
    <property type="entry name" value="UvrD-helicase"/>
    <property type="match status" value="1"/>
</dbReference>
<dbReference type="SUPFAM" id="SSF52540">
    <property type="entry name" value="P-loop containing nucleoside triphosphate hydrolases"/>
    <property type="match status" value="1"/>
</dbReference>
<dbReference type="GO" id="GO:0003677">
    <property type="term" value="F:DNA binding"/>
    <property type="evidence" value="ECO:0007669"/>
    <property type="project" value="InterPro"/>
</dbReference>
<dbReference type="GO" id="GO:0005524">
    <property type="term" value="F:ATP binding"/>
    <property type="evidence" value="ECO:0007669"/>
    <property type="project" value="UniProtKB-KW"/>
</dbReference>
<dbReference type="GO" id="GO:0000725">
    <property type="term" value="P:recombinational repair"/>
    <property type="evidence" value="ECO:0007669"/>
    <property type="project" value="TreeGrafter"/>
</dbReference>
<organism evidence="7 8">
    <name type="scientific">Actinopolyspora biskrensis</name>
    <dbReference type="NCBI Taxonomy" id="1470178"/>
    <lineage>
        <taxon>Bacteria</taxon>
        <taxon>Bacillati</taxon>
        <taxon>Actinomycetota</taxon>
        <taxon>Actinomycetes</taxon>
        <taxon>Actinopolysporales</taxon>
        <taxon>Actinopolysporaceae</taxon>
        <taxon>Actinopolyspora</taxon>
    </lineage>
</organism>
<dbReference type="PANTHER" id="PTHR11070:SF17">
    <property type="entry name" value="DNA HELICASE IV"/>
    <property type="match status" value="1"/>
</dbReference>
<dbReference type="Gene3D" id="3.40.50.300">
    <property type="entry name" value="P-loop containing nucleotide triphosphate hydrolases"/>
    <property type="match status" value="2"/>
</dbReference>
<keyword evidence="2" id="KW-0378">Hydrolase</keyword>
<gene>
    <name evidence="7" type="ORF">FHR84_002633</name>
</gene>